<dbReference type="SUPFAM" id="SSF54631">
    <property type="entry name" value="CBS-domain pair"/>
    <property type="match status" value="2"/>
</dbReference>
<keyword evidence="8" id="KW-0808">Transferase</keyword>
<dbReference type="InterPro" id="IPR029787">
    <property type="entry name" value="Nucleotide_cyclase"/>
</dbReference>
<dbReference type="Pfam" id="PF00990">
    <property type="entry name" value="GGDEF"/>
    <property type="match status" value="1"/>
</dbReference>
<evidence type="ECO:0000259" key="3">
    <source>
        <dbReference type="PROSITE" id="PS50112"/>
    </source>
</evidence>
<dbReference type="SUPFAM" id="SSF55785">
    <property type="entry name" value="PYP-like sensor domain (PAS domain)"/>
    <property type="match status" value="5"/>
</dbReference>
<dbReference type="GO" id="GO:0052621">
    <property type="term" value="F:diguanylate cyclase activity"/>
    <property type="evidence" value="ECO:0007669"/>
    <property type="project" value="UniProtKB-EC"/>
</dbReference>
<dbReference type="CDD" id="cd01948">
    <property type="entry name" value="EAL"/>
    <property type="match status" value="1"/>
</dbReference>
<dbReference type="SUPFAM" id="SSF141868">
    <property type="entry name" value="EAL domain-like"/>
    <property type="match status" value="1"/>
</dbReference>
<dbReference type="CDD" id="cd17774">
    <property type="entry name" value="CBS_two-component_sensor_histidine_kinase_repeat2"/>
    <property type="match status" value="1"/>
</dbReference>
<feature type="domain" description="PAC" evidence="4">
    <location>
        <begin position="530"/>
        <end position="582"/>
    </location>
</feature>
<dbReference type="InterPro" id="IPR001633">
    <property type="entry name" value="EAL_dom"/>
</dbReference>
<evidence type="ECO:0000259" key="4">
    <source>
        <dbReference type="PROSITE" id="PS50113"/>
    </source>
</evidence>
<protein>
    <submittedName>
        <fullName evidence="8">Putative diguanylate cyclase YegE</fullName>
        <ecNumber evidence="8">2.7.7.65</ecNumber>
    </submittedName>
</protein>
<gene>
    <name evidence="8" type="primary">yegE_2</name>
    <name evidence="8" type="ORF">C1752_09155</name>
</gene>
<dbReference type="Proteomes" id="UP000248857">
    <property type="component" value="Unassembled WGS sequence"/>
</dbReference>
<evidence type="ECO:0000259" key="6">
    <source>
        <dbReference type="PROSITE" id="PS50887"/>
    </source>
</evidence>
<dbReference type="InterPro" id="IPR046342">
    <property type="entry name" value="CBS_dom_sf"/>
</dbReference>
<evidence type="ECO:0000259" key="5">
    <source>
        <dbReference type="PROSITE" id="PS50883"/>
    </source>
</evidence>
<dbReference type="SMART" id="SM00116">
    <property type="entry name" value="CBS"/>
    <property type="match status" value="4"/>
</dbReference>
<dbReference type="Gene3D" id="3.30.70.270">
    <property type="match status" value="1"/>
</dbReference>
<evidence type="ECO:0000313" key="8">
    <source>
        <dbReference type="EMBL" id="PZD70753.1"/>
    </source>
</evidence>
<feature type="domain" description="PAS" evidence="3">
    <location>
        <begin position="458"/>
        <end position="505"/>
    </location>
</feature>
<feature type="domain" description="GGDEF" evidence="6">
    <location>
        <begin position="994"/>
        <end position="1127"/>
    </location>
</feature>
<reference evidence="8 9" key="1">
    <citation type="journal article" date="2018" name="Sci. Rep.">
        <title>A novel species of the marine cyanobacterium Acaryochloris with a unique pigment content and lifestyle.</title>
        <authorList>
            <person name="Partensky F."/>
            <person name="Six C."/>
            <person name="Ratin M."/>
            <person name="Garczarek L."/>
            <person name="Vaulot D."/>
            <person name="Probert I."/>
            <person name="Calteau A."/>
            <person name="Gourvil P."/>
            <person name="Marie D."/>
            <person name="Grebert T."/>
            <person name="Bouchier C."/>
            <person name="Le Panse S."/>
            <person name="Gachenot M."/>
            <person name="Rodriguez F."/>
            <person name="Garrido J.L."/>
        </authorList>
    </citation>
    <scope>NUCLEOTIDE SEQUENCE [LARGE SCALE GENOMIC DNA]</scope>
    <source>
        <strain evidence="8 9">RCC1774</strain>
    </source>
</reference>
<dbReference type="Gene3D" id="3.10.580.10">
    <property type="entry name" value="CBS-domain"/>
    <property type="match status" value="2"/>
</dbReference>
<dbReference type="CDD" id="cd00130">
    <property type="entry name" value="PAS"/>
    <property type="match status" value="4"/>
</dbReference>
<dbReference type="InterPro" id="IPR052155">
    <property type="entry name" value="Biofilm_reg_signaling"/>
</dbReference>
<dbReference type="NCBIfam" id="TIGR00229">
    <property type="entry name" value="sensory_box"/>
    <property type="match status" value="4"/>
</dbReference>
<dbReference type="CDD" id="cd01949">
    <property type="entry name" value="GGDEF"/>
    <property type="match status" value="1"/>
</dbReference>
<feature type="domain" description="CBS" evidence="7">
    <location>
        <begin position="1"/>
        <end position="75"/>
    </location>
</feature>
<keyword evidence="8" id="KW-0548">Nucleotidyltransferase</keyword>
<dbReference type="Pfam" id="PF00563">
    <property type="entry name" value="EAL"/>
    <property type="match status" value="1"/>
</dbReference>
<dbReference type="InterPro" id="IPR013656">
    <property type="entry name" value="PAS_4"/>
</dbReference>
<dbReference type="SMART" id="SM00086">
    <property type="entry name" value="PAC"/>
    <property type="match status" value="4"/>
</dbReference>
<dbReference type="SUPFAM" id="SSF55073">
    <property type="entry name" value="Nucleotide cyclase"/>
    <property type="match status" value="1"/>
</dbReference>
<dbReference type="SMART" id="SM00091">
    <property type="entry name" value="PAS"/>
    <property type="match status" value="4"/>
</dbReference>
<evidence type="ECO:0000256" key="2">
    <source>
        <dbReference type="SAM" id="Coils"/>
    </source>
</evidence>
<dbReference type="InterPro" id="IPR000014">
    <property type="entry name" value="PAS"/>
</dbReference>
<dbReference type="Gene3D" id="3.30.450.20">
    <property type="entry name" value="PAS domain"/>
    <property type="match status" value="5"/>
</dbReference>
<dbReference type="NCBIfam" id="TIGR00254">
    <property type="entry name" value="GGDEF"/>
    <property type="match status" value="1"/>
</dbReference>
<feature type="domain" description="PAC" evidence="4">
    <location>
        <begin position="910"/>
        <end position="962"/>
    </location>
</feature>
<proteinExistence type="predicted"/>
<dbReference type="Pfam" id="PF08448">
    <property type="entry name" value="PAS_4"/>
    <property type="match status" value="1"/>
</dbReference>
<keyword evidence="2" id="KW-0175">Coiled coil</keyword>
<keyword evidence="9" id="KW-1185">Reference proteome</keyword>
<comment type="caution">
    <text evidence="8">The sequence shown here is derived from an EMBL/GenBank/DDBJ whole genome shotgun (WGS) entry which is preliminary data.</text>
</comment>
<dbReference type="InterPro" id="IPR013655">
    <property type="entry name" value="PAS_fold_3"/>
</dbReference>
<dbReference type="PROSITE" id="PS51371">
    <property type="entry name" value="CBS"/>
    <property type="match status" value="4"/>
</dbReference>
<feature type="domain" description="CBS" evidence="7">
    <location>
        <begin position="149"/>
        <end position="206"/>
    </location>
</feature>
<sequence length="1389" mass="155321">MDPHPLTVTAMTLLKDVVVNMSQSSTVCTLALASGEATSDQRRSYALVMMEDKLLGILTERDLVKKIAEGACFAEMMALEVMSTSVITLNASEIKDVFTPVNLMRQYRIRHLPVLNDQDEVVGVITSARLRQALPASALLKRRQVAEVMATQIITAAPSTPVIEVAQLMAIHRVSCVVIQISEAHSPQGIITEYDIVQIQRLELNLTTLLAETAMSSPLECLHPEDQLWEVQQKMQQLHVRRLVVVNDQGILAGLITQTSILSVLDPQEMTSTIEMLQQQVEQLQDERVKLLQERNLNLETQVQTSESSLLVCQEKFRATFEQAAVGIAHINLDGYFIAINQRFSQVLGYSAADLLNKHFTELTFEEDKEAGLDDLQKLIRGDISSFAQEKRYYRQDSSTFWGNVTVSAATRPSGESDYLIVVLEDISSRKQAETDLQHLNRELEERVSLSTLAFKASEQRYRMLFEFAPDLLFVLNMKGEIQTVNTAVIQRLGYTKAELAGKSLPNCLVTGSPEMHAKDFESLLKHGTSRKEMEVLCRNGSTLSVDCACSIIADTLGKAPYILVIQRDISDLVQAKAKLKASEELFRLAFEEAAIGMALVAPDGRWLQVNQAICDLVGYSAAELLDLDFQTITYPDDLGTDLSHVTKMLAGDITTYQMEKRYLHKQGHIVWVLLSVSLVRDHQAHPLCFISQIQDISTRKNLEMRLRGSEQQMRSVFEAMHDLVLICTIQDNTITGIDIAPTTPKIEDDCSSDLASQTLEYLWDSAETVPGQKIQQVMATDTSVQFEYKLSMCGRERWYSANISPLAGQAILWVARDITALKQAEKDLFREKELAQVTLESIGDAVITTDTQGNIYHFNPVAEHLTGWKTSETQGRPLAEVFHLVHEETRQPAENPIQKALREDRVVGLANHTVLVARNGTEYAIEDSAAPIQDRDGQVIGAVMVFHDVTHSRNLTRQLSWQASHDPLTGLANRRKFEQILLHALQVSQEEAQQHVLCFLDLDQFKVINDTCGHAAGDEVLRQVSKLLQQAIRVTDVLARLGGDEFAILLHQCPLERATEIAENLRQAIQSFRFQWNNKAFSIGASIGLVTIDQESADLESIVGAADAACYAAKAKGRNRIQVYQDDDATLLQQRGEQQWSVRIKQALEDDLFCLYGQAIVPTIENSGKQYFCEILLRMIDEQNRVVTAGEFIPAAERYNLILEVDKWVISKFLNDFYPRLHMSKEQKAQPTQYMINLSGASVGDGQFLHFLKQQLGQHPEAAQWICFEITETAIISNLGQAVSFMKEIKELGCSFALDDFGAGMSSFAYLKTLPVDYLKIDGGFMDDLADDPATYAIVESINHIGHVMGLQTIAEFVSSVEIREKLQSISVNYVQGFDIELPKALAV</sequence>
<dbReference type="FunFam" id="3.30.70.270:FF:000001">
    <property type="entry name" value="Diguanylate cyclase domain protein"/>
    <property type="match status" value="1"/>
</dbReference>
<dbReference type="InterPro" id="IPR000160">
    <property type="entry name" value="GGDEF_dom"/>
</dbReference>
<feature type="domain" description="PAS" evidence="3">
    <location>
        <begin position="583"/>
        <end position="653"/>
    </location>
</feature>
<accession>A0A2W1J8S0</accession>
<dbReference type="Gene3D" id="3.20.20.450">
    <property type="entry name" value="EAL domain"/>
    <property type="match status" value="1"/>
</dbReference>
<feature type="domain" description="CBS" evidence="7">
    <location>
        <begin position="215"/>
        <end position="272"/>
    </location>
</feature>
<dbReference type="EC" id="2.7.7.65" evidence="8"/>
<dbReference type="InterPro" id="IPR000644">
    <property type="entry name" value="CBS_dom"/>
</dbReference>
<dbReference type="PANTHER" id="PTHR44757">
    <property type="entry name" value="DIGUANYLATE CYCLASE DGCP"/>
    <property type="match status" value="1"/>
</dbReference>
<dbReference type="CDD" id="cd04620">
    <property type="entry name" value="CBS_two-component_sensor_histidine_kinase_repeat1"/>
    <property type="match status" value="1"/>
</dbReference>
<evidence type="ECO:0000313" key="9">
    <source>
        <dbReference type="Proteomes" id="UP000248857"/>
    </source>
</evidence>
<dbReference type="InterPro" id="IPR035965">
    <property type="entry name" value="PAS-like_dom_sf"/>
</dbReference>
<dbReference type="SMART" id="SM00267">
    <property type="entry name" value="GGDEF"/>
    <property type="match status" value="1"/>
</dbReference>
<feature type="domain" description="EAL" evidence="5">
    <location>
        <begin position="1138"/>
        <end position="1389"/>
    </location>
</feature>
<dbReference type="PANTHER" id="PTHR44757:SF4">
    <property type="entry name" value="DIGUANYLATE CYCLASE DGCE-RELATED"/>
    <property type="match status" value="1"/>
</dbReference>
<dbReference type="InterPro" id="IPR001610">
    <property type="entry name" value="PAC"/>
</dbReference>
<dbReference type="InterPro" id="IPR000700">
    <property type="entry name" value="PAS-assoc_C"/>
</dbReference>
<dbReference type="Pfam" id="PF08447">
    <property type="entry name" value="PAS_3"/>
    <property type="match status" value="1"/>
</dbReference>
<dbReference type="PROSITE" id="PS50883">
    <property type="entry name" value="EAL"/>
    <property type="match status" value="1"/>
</dbReference>
<dbReference type="EMBL" id="PQWO01000028">
    <property type="protein sequence ID" value="PZD70753.1"/>
    <property type="molecule type" value="Genomic_DNA"/>
</dbReference>
<organism evidence="8 9">
    <name type="scientific">Acaryochloris thomasi RCC1774</name>
    <dbReference type="NCBI Taxonomy" id="1764569"/>
    <lineage>
        <taxon>Bacteria</taxon>
        <taxon>Bacillati</taxon>
        <taxon>Cyanobacteriota</taxon>
        <taxon>Cyanophyceae</taxon>
        <taxon>Acaryochloridales</taxon>
        <taxon>Acaryochloridaceae</taxon>
        <taxon>Acaryochloris</taxon>
        <taxon>Acaryochloris thomasi</taxon>
    </lineage>
</organism>
<dbReference type="InterPro" id="IPR043128">
    <property type="entry name" value="Rev_trsase/Diguanyl_cyclase"/>
</dbReference>
<feature type="domain" description="PAC" evidence="4">
    <location>
        <begin position="657"/>
        <end position="709"/>
    </location>
</feature>
<feature type="domain" description="PAS" evidence="3">
    <location>
        <begin position="313"/>
        <end position="383"/>
    </location>
</feature>
<feature type="domain" description="PAS" evidence="3">
    <location>
        <begin position="832"/>
        <end position="905"/>
    </location>
</feature>
<feature type="domain" description="CBS" evidence="7">
    <location>
        <begin position="82"/>
        <end position="140"/>
    </location>
</feature>
<evidence type="ECO:0000256" key="1">
    <source>
        <dbReference type="PROSITE-ProRule" id="PRU00703"/>
    </source>
</evidence>
<dbReference type="PROSITE" id="PS50113">
    <property type="entry name" value="PAC"/>
    <property type="match status" value="4"/>
</dbReference>
<dbReference type="PROSITE" id="PS50112">
    <property type="entry name" value="PAS"/>
    <property type="match status" value="4"/>
</dbReference>
<dbReference type="PROSITE" id="PS50887">
    <property type="entry name" value="GGDEF"/>
    <property type="match status" value="1"/>
</dbReference>
<dbReference type="SMART" id="SM00052">
    <property type="entry name" value="EAL"/>
    <property type="match status" value="1"/>
</dbReference>
<evidence type="ECO:0000259" key="7">
    <source>
        <dbReference type="PROSITE" id="PS51371"/>
    </source>
</evidence>
<keyword evidence="1" id="KW-0129">CBS domain</keyword>
<feature type="domain" description="PAC" evidence="4">
    <location>
        <begin position="387"/>
        <end position="439"/>
    </location>
</feature>
<dbReference type="InterPro" id="IPR035919">
    <property type="entry name" value="EAL_sf"/>
</dbReference>
<dbReference type="Pfam" id="PF00571">
    <property type="entry name" value="CBS"/>
    <property type="match status" value="3"/>
</dbReference>
<name>A0A2W1J8S0_9CYAN</name>
<dbReference type="Pfam" id="PF13426">
    <property type="entry name" value="PAS_9"/>
    <property type="match status" value="2"/>
</dbReference>
<feature type="coiled-coil region" evidence="2">
    <location>
        <begin position="267"/>
        <end position="294"/>
    </location>
</feature>